<accession>A0ABU1YU56</accession>
<reference evidence="2 3" key="1">
    <citation type="submission" date="2023-07" db="EMBL/GenBank/DDBJ databases">
        <title>Sorghum-associated microbial communities from plants grown in Nebraska, USA.</title>
        <authorList>
            <person name="Schachtman D."/>
        </authorList>
    </citation>
    <scope>NUCLEOTIDE SEQUENCE [LARGE SCALE GENOMIC DNA]</scope>
    <source>
        <strain evidence="2 3">BE314</strain>
    </source>
</reference>
<evidence type="ECO:0000259" key="1">
    <source>
        <dbReference type="Pfam" id="PF09992"/>
    </source>
</evidence>
<name>A0ABU1YU56_ROSSA</name>
<dbReference type="RefSeq" id="WP_310271415.1">
    <property type="nucleotide sequence ID" value="NZ_JAVDXU010000004.1"/>
</dbReference>
<protein>
    <submittedName>
        <fullName evidence="2">Uncharacterized protein YigE (DUF2233 family)</fullName>
    </submittedName>
</protein>
<evidence type="ECO:0000313" key="3">
    <source>
        <dbReference type="Proteomes" id="UP001180453"/>
    </source>
</evidence>
<dbReference type="Proteomes" id="UP001180453">
    <property type="component" value="Unassembled WGS sequence"/>
</dbReference>
<sequence>MKRVLLGLGFALIGLNSRAEGDATYTVVRVEAEKLRLYWRDDADKPLRRLDRLAAWLKGQGRTLAFGMNAGMYHADASPVGLLVIDGREIAPLNLASGQGNFFLKPNGVFLVDAQGPRVIDALDYPALREGVRLATQSGPLLLKQGQIHPALGPNSASRYIRNGVCAAGSQALFVITEKPVTLYEFASYFRDALHCQDALYLDGAVSSLYSPRLGRNDHWSELGPLLAIVE</sequence>
<organism evidence="2 3">
    <name type="scientific">Roseateles saccharophilus</name>
    <name type="common">Pseudomonas saccharophila</name>
    <dbReference type="NCBI Taxonomy" id="304"/>
    <lineage>
        <taxon>Bacteria</taxon>
        <taxon>Pseudomonadati</taxon>
        <taxon>Pseudomonadota</taxon>
        <taxon>Betaproteobacteria</taxon>
        <taxon>Burkholderiales</taxon>
        <taxon>Sphaerotilaceae</taxon>
        <taxon>Roseateles</taxon>
    </lineage>
</organism>
<gene>
    <name evidence="2" type="ORF">J2X20_005059</name>
</gene>
<feature type="domain" description="Phosphodiester glycosidase" evidence="1">
    <location>
        <begin position="65"/>
        <end position="209"/>
    </location>
</feature>
<proteinExistence type="predicted"/>
<keyword evidence="3" id="KW-1185">Reference proteome</keyword>
<comment type="caution">
    <text evidence="2">The sequence shown here is derived from an EMBL/GenBank/DDBJ whole genome shotgun (WGS) entry which is preliminary data.</text>
</comment>
<evidence type="ECO:0000313" key="2">
    <source>
        <dbReference type="EMBL" id="MDR7272385.1"/>
    </source>
</evidence>
<dbReference type="EMBL" id="JAVDXU010000004">
    <property type="protein sequence ID" value="MDR7272385.1"/>
    <property type="molecule type" value="Genomic_DNA"/>
</dbReference>
<dbReference type="InterPro" id="IPR018711">
    <property type="entry name" value="NAGPA"/>
</dbReference>
<dbReference type="Pfam" id="PF09992">
    <property type="entry name" value="NAGPA"/>
    <property type="match status" value="1"/>
</dbReference>